<evidence type="ECO:0000256" key="1">
    <source>
        <dbReference type="ARBA" id="ARBA00000306"/>
    </source>
</evidence>
<accession>A0ABC8SU11</accession>
<dbReference type="PANTHER" id="PTHR10188">
    <property type="entry name" value="L-ASPARAGINASE"/>
    <property type="match status" value="1"/>
</dbReference>
<organism evidence="5 6">
    <name type="scientific">Ilex paraguariensis</name>
    <name type="common">yerba mate</name>
    <dbReference type="NCBI Taxonomy" id="185542"/>
    <lineage>
        <taxon>Eukaryota</taxon>
        <taxon>Viridiplantae</taxon>
        <taxon>Streptophyta</taxon>
        <taxon>Embryophyta</taxon>
        <taxon>Tracheophyta</taxon>
        <taxon>Spermatophyta</taxon>
        <taxon>Magnoliopsida</taxon>
        <taxon>eudicotyledons</taxon>
        <taxon>Gunneridae</taxon>
        <taxon>Pentapetalae</taxon>
        <taxon>asterids</taxon>
        <taxon>campanulids</taxon>
        <taxon>Aquifoliales</taxon>
        <taxon>Aquifoliaceae</taxon>
        <taxon>Ilex</taxon>
    </lineage>
</organism>
<dbReference type="GO" id="GO:0008798">
    <property type="term" value="F:beta-aspartyl-peptidase activity"/>
    <property type="evidence" value="ECO:0007669"/>
    <property type="project" value="UniProtKB-EC"/>
</dbReference>
<comment type="catalytic activity">
    <reaction evidence="1">
        <text>Cleavage of a beta-linked Asp residue from the N-terminus of a polypeptide.</text>
        <dbReference type="EC" id="3.4.19.5"/>
    </reaction>
</comment>
<name>A0ABC8SU11_9AQUA</name>
<dbReference type="SUPFAM" id="SSF56235">
    <property type="entry name" value="N-terminal nucleophile aminohydrolases (Ntn hydrolases)"/>
    <property type="match status" value="1"/>
</dbReference>
<evidence type="ECO:0000313" key="6">
    <source>
        <dbReference type="Proteomes" id="UP001642360"/>
    </source>
</evidence>
<dbReference type="AlphaFoldDB" id="A0ABC8SU11"/>
<sequence>MGWAIALHGGAGDIPLTLPKERREPREAALHHCLEVGVAALKAQKSPLDVVELVETVAFKQPSPNGNLRISKLYKNPFDRLHQADQRMKIAERGKTKLSGLVSLPMEAKSADEEDGKHTAELKNIGAARRCCVFSDMRAMVDLCWGREGRGQRGGDVASSERENGERWVCMLISVCLGCWGKVRELENNSHFNAGKGSVLTSKGTVEMEACIMDGNSKKCGAVSGLTTVVNAISLARLVMEKTPHIYLAFDGAEAFAREQIGDKKTASAVSAPHS</sequence>
<dbReference type="Proteomes" id="UP001642360">
    <property type="component" value="Unassembled WGS sequence"/>
</dbReference>
<evidence type="ECO:0000256" key="3">
    <source>
        <dbReference type="ARBA" id="ARBA00012879"/>
    </source>
</evidence>
<evidence type="ECO:0000256" key="4">
    <source>
        <dbReference type="ARBA" id="ARBA00022813"/>
    </source>
</evidence>
<evidence type="ECO:0000313" key="5">
    <source>
        <dbReference type="EMBL" id="CAK9158187.1"/>
    </source>
</evidence>
<dbReference type="EC" id="3.4.19.5" evidence="3"/>
<gene>
    <name evidence="5" type="ORF">ILEXP_LOCUS26804</name>
</gene>
<dbReference type="Pfam" id="PF01112">
    <property type="entry name" value="Asparaginase_2"/>
    <property type="match status" value="2"/>
</dbReference>
<comment type="caution">
    <text evidence="5">The sequence shown here is derived from an EMBL/GenBank/DDBJ whole genome shotgun (WGS) entry which is preliminary data.</text>
</comment>
<evidence type="ECO:0000256" key="2">
    <source>
        <dbReference type="ARBA" id="ARBA00011601"/>
    </source>
</evidence>
<keyword evidence="4" id="KW-0068">Autocatalytic cleavage</keyword>
<comment type="subunit">
    <text evidence="2">Heterotetramer of two alpha and two beta chains arranged as a dimer of alpha/beta heterodimers.</text>
</comment>
<protein>
    <recommendedName>
        <fullName evidence="3">beta-aspartyl-peptidase</fullName>
        <ecNumber evidence="3">3.4.19.5</ecNumber>
    </recommendedName>
</protein>
<reference evidence="5 6" key="1">
    <citation type="submission" date="2024-02" db="EMBL/GenBank/DDBJ databases">
        <authorList>
            <person name="Vignale AGUSTIN F."/>
            <person name="Sosa J E."/>
            <person name="Modenutti C."/>
        </authorList>
    </citation>
    <scope>NUCLEOTIDE SEQUENCE [LARGE SCALE GENOMIC DNA]</scope>
</reference>
<dbReference type="EMBL" id="CAUOFW020003137">
    <property type="protein sequence ID" value="CAK9158187.1"/>
    <property type="molecule type" value="Genomic_DNA"/>
</dbReference>
<dbReference type="InterPro" id="IPR000246">
    <property type="entry name" value="Peptidase_T2"/>
</dbReference>
<proteinExistence type="predicted"/>
<dbReference type="InterPro" id="IPR029055">
    <property type="entry name" value="Ntn_hydrolases_N"/>
</dbReference>
<keyword evidence="6" id="KW-1185">Reference proteome</keyword>
<dbReference type="PANTHER" id="PTHR10188:SF6">
    <property type="entry name" value="N(4)-(BETA-N-ACETYLGLUCOSAMINYL)-L-ASPARAGINASE"/>
    <property type="match status" value="1"/>
</dbReference>
<dbReference type="GO" id="GO:0016811">
    <property type="term" value="F:hydrolase activity, acting on carbon-nitrogen (but not peptide) bonds, in linear amides"/>
    <property type="evidence" value="ECO:0007669"/>
    <property type="project" value="UniProtKB-ARBA"/>
</dbReference>